<dbReference type="Proteomes" id="UP000501568">
    <property type="component" value="Chromosome"/>
</dbReference>
<dbReference type="InterPro" id="IPR023408">
    <property type="entry name" value="MscS_beta-dom_sf"/>
</dbReference>
<feature type="region of interest" description="Disordered" evidence="5">
    <location>
        <begin position="369"/>
        <end position="391"/>
    </location>
</feature>
<protein>
    <submittedName>
        <fullName evidence="8">Mechanosensitive ion channel family protein</fullName>
    </submittedName>
</protein>
<dbReference type="RefSeq" id="WP_165326290.1">
    <property type="nucleotide sequence ID" value="NZ_CP049109.1"/>
</dbReference>
<dbReference type="SUPFAM" id="SSF50182">
    <property type="entry name" value="Sm-like ribonucleoproteins"/>
    <property type="match status" value="1"/>
</dbReference>
<accession>A0A6G6Y312</accession>
<dbReference type="Gene3D" id="1.10.287.1260">
    <property type="match status" value="1"/>
</dbReference>
<dbReference type="KEGG" id="spzr:G5C33_05450"/>
<dbReference type="PANTHER" id="PTHR30566">
    <property type="entry name" value="YNAI-RELATED MECHANOSENSITIVE ION CHANNEL"/>
    <property type="match status" value="1"/>
</dbReference>
<keyword evidence="3 6" id="KW-1133">Transmembrane helix</keyword>
<gene>
    <name evidence="8" type="ORF">G5C33_05450</name>
</gene>
<evidence type="ECO:0000256" key="1">
    <source>
        <dbReference type="ARBA" id="ARBA00004370"/>
    </source>
</evidence>
<keyword evidence="9" id="KW-1185">Reference proteome</keyword>
<feature type="transmembrane region" description="Helical" evidence="6">
    <location>
        <begin position="109"/>
        <end position="132"/>
    </location>
</feature>
<evidence type="ECO:0000256" key="5">
    <source>
        <dbReference type="SAM" id="MobiDB-lite"/>
    </source>
</evidence>
<dbReference type="GO" id="GO:0016020">
    <property type="term" value="C:membrane"/>
    <property type="evidence" value="ECO:0007669"/>
    <property type="project" value="UniProtKB-SubCell"/>
</dbReference>
<dbReference type="InterPro" id="IPR010920">
    <property type="entry name" value="LSM_dom_sf"/>
</dbReference>
<comment type="subcellular location">
    <subcellularLocation>
        <location evidence="1">Membrane</location>
    </subcellularLocation>
</comment>
<feature type="transmembrane region" description="Helical" evidence="6">
    <location>
        <begin position="35"/>
        <end position="56"/>
    </location>
</feature>
<reference evidence="8 9" key="1">
    <citation type="submission" date="2020-02" db="EMBL/GenBank/DDBJ databases">
        <authorList>
            <person name="Zheng R.K."/>
            <person name="Sun C.M."/>
        </authorList>
    </citation>
    <scope>NUCLEOTIDE SEQUENCE [LARGE SCALE GENOMIC DNA]</scope>
    <source>
        <strain evidence="9">zrk23</strain>
    </source>
</reference>
<evidence type="ECO:0000313" key="9">
    <source>
        <dbReference type="Proteomes" id="UP000501568"/>
    </source>
</evidence>
<feature type="transmembrane region" description="Helical" evidence="6">
    <location>
        <begin position="81"/>
        <end position="97"/>
    </location>
</feature>
<organism evidence="8 9">
    <name type="scientific">Stakelama tenebrarum</name>
    <dbReference type="NCBI Taxonomy" id="2711215"/>
    <lineage>
        <taxon>Bacteria</taxon>
        <taxon>Pseudomonadati</taxon>
        <taxon>Pseudomonadota</taxon>
        <taxon>Alphaproteobacteria</taxon>
        <taxon>Sphingomonadales</taxon>
        <taxon>Sphingomonadaceae</taxon>
        <taxon>Stakelama</taxon>
    </lineage>
</organism>
<dbReference type="InterPro" id="IPR006685">
    <property type="entry name" value="MscS_channel_2nd"/>
</dbReference>
<proteinExistence type="predicted"/>
<evidence type="ECO:0000259" key="7">
    <source>
        <dbReference type="Pfam" id="PF00924"/>
    </source>
</evidence>
<name>A0A6G6Y312_9SPHN</name>
<evidence type="ECO:0000313" key="8">
    <source>
        <dbReference type="EMBL" id="QIG79289.1"/>
    </source>
</evidence>
<keyword evidence="2 6" id="KW-0812">Transmembrane</keyword>
<dbReference type="Gene3D" id="2.30.30.60">
    <property type="match status" value="1"/>
</dbReference>
<feature type="transmembrane region" description="Helical" evidence="6">
    <location>
        <begin position="153"/>
        <end position="176"/>
    </location>
</feature>
<evidence type="ECO:0000256" key="3">
    <source>
        <dbReference type="ARBA" id="ARBA00022989"/>
    </source>
</evidence>
<feature type="domain" description="Mechanosensitive ion channel MscS" evidence="7">
    <location>
        <begin position="205"/>
        <end position="270"/>
    </location>
</feature>
<dbReference type="AlphaFoldDB" id="A0A6G6Y312"/>
<dbReference type="Pfam" id="PF00924">
    <property type="entry name" value="MS_channel_2nd"/>
    <property type="match status" value="1"/>
</dbReference>
<evidence type="ECO:0000256" key="2">
    <source>
        <dbReference type="ARBA" id="ARBA00022692"/>
    </source>
</evidence>
<sequence length="391" mass="43530">MQEFFVDAREWVASLLSPLFDFIDAHPGATWIEDVAIALAAVIGALLLHQILLLIVRRIGKRTPYVTGGDLVRKLKRPTRWLMVAFSLAWIRPALSLSDRAVAFWDQAAGLAVPALVGWLAVAIIGIANGIVQTRADISVEDNLHARRRRTRASILFRIATFVVILIAFCAMLMSIPSVRSIGVTLAASAGLAALAVGAAAQPALKNLIAGVQMALTEPIRLDDVVIVEGEWGRIEEIRMTYVVVRIWDERRLVVPVSKFLDDSFENWTRRTSQLLGSVFWYLDANCDFEKFREKHGEVVSNNPRWDGRFYNIQITDTKPNGSVEVRGLMTAKDAQTAFDLRCEVREAMLKFVREEMPEAVLRYRTEAEISPPLRQGAPDAEADLPASAQP</sequence>
<evidence type="ECO:0000256" key="4">
    <source>
        <dbReference type="ARBA" id="ARBA00023136"/>
    </source>
</evidence>
<dbReference type="PANTHER" id="PTHR30566:SF25">
    <property type="entry name" value="INNER MEMBRANE PROTEIN"/>
    <property type="match status" value="1"/>
</dbReference>
<evidence type="ECO:0000256" key="6">
    <source>
        <dbReference type="SAM" id="Phobius"/>
    </source>
</evidence>
<dbReference type="EMBL" id="CP049109">
    <property type="protein sequence ID" value="QIG79289.1"/>
    <property type="molecule type" value="Genomic_DNA"/>
</dbReference>
<feature type="transmembrane region" description="Helical" evidence="6">
    <location>
        <begin position="182"/>
        <end position="201"/>
    </location>
</feature>
<keyword evidence="4 6" id="KW-0472">Membrane</keyword>
<dbReference type="GO" id="GO:0008381">
    <property type="term" value="F:mechanosensitive monoatomic ion channel activity"/>
    <property type="evidence" value="ECO:0007669"/>
    <property type="project" value="UniProtKB-ARBA"/>
</dbReference>